<evidence type="ECO:0008006" key="4">
    <source>
        <dbReference type="Google" id="ProtNLM"/>
    </source>
</evidence>
<evidence type="ECO:0000256" key="1">
    <source>
        <dbReference type="SAM" id="SignalP"/>
    </source>
</evidence>
<organism evidence="2 3">
    <name type="scientific">Rhodanobacter lindaniclasticus</name>
    <dbReference type="NCBI Taxonomy" id="75310"/>
    <lineage>
        <taxon>Bacteria</taxon>
        <taxon>Pseudomonadati</taxon>
        <taxon>Pseudomonadota</taxon>
        <taxon>Gammaproteobacteria</taxon>
        <taxon>Lysobacterales</taxon>
        <taxon>Rhodanobacteraceae</taxon>
        <taxon>Rhodanobacter</taxon>
    </lineage>
</organism>
<accession>A0A4S3KGN3</accession>
<protein>
    <recommendedName>
        <fullName evidence="4">DUF4168 domain-containing protein</fullName>
    </recommendedName>
</protein>
<sequence>MLWIVACAVFALPALSHAVGPDWKVVTDSPKAFAKQAAEVRKEMGPRGAYGGISGNERAAVNEDLDKIAALLKERGSVSQLNDSEQVDLMNAQERINAVLARNEGNRLICTMEQRLGTNFKHKVCRTQAEIDGIRRNSQEGFQNTVMRGGATQARGN</sequence>
<reference evidence="2 3" key="1">
    <citation type="submission" date="2017-02" db="EMBL/GenBank/DDBJ databases">
        <title>Whole genome sequencing of Rhodanobacter lindaniclasticus DSM 17932.</title>
        <authorList>
            <person name="Kumar S."/>
            <person name="Patil P."/>
            <person name="Patil P.B."/>
        </authorList>
    </citation>
    <scope>NUCLEOTIDE SEQUENCE [LARGE SCALE GENOMIC DNA]</scope>
    <source>
        <strain evidence="2 3">DSM 17932</strain>
    </source>
</reference>
<comment type="caution">
    <text evidence="2">The sequence shown here is derived from an EMBL/GenBank/DDBJ whole genome shotgun (WGS) entry which is preliminary data.</text>
</comment>
<dbReference type="EMBL" id="MWIO01000026">
    <property type="protein sequence ID" value="THD07438.1"/>
    <property type="molecule type" value="Genomic_DNA"/>
</dbReference>
<dbReference type="Proteomes" id="UP000306317">
    <property type="component" value="Unassembled WGS sequence"/>
</dbReference>
<feature type="chain" id="PRO_5020614188" description="DUF4168 domain-containing protein" evidence="1">
    <location>
        <begin position="19"/>
        <end position="157"/>
    </location>
</feature>
<keyword evidence="1" id="KW-0732">Signal</keyword>
<evidence type="ECO:0000313" key="3">
    <source>
        <dbReference type="Proteomes" id="UP000306317"/>
    </source>
</evidence>
<keyword evidence="3" id="KW-1185">Reference proteome</keyword>
<dbReference type="AlphaFoldDB" id="A0A4S3KGN3"/>
<name>A0A4S3KGN3_9GAMM</name>
<evidence type="ECO:0000313" key="2">
    <source>
        <dbReference type="EMBL" id="THD07438.1"/>
    </source>
</evidence>
<gene>
    <name evidence="2" type="ORF">B1991_09155</name>
</gene>
<proteinExistence type="predicted"/>
<feature type="signal peptide" evidence="1">
    <location>
        <begin position="1"/>
        <end position="18"/>
    </location>
</feature>